<name>A0A9Q1RJV0_9SOLA</name>
<dbReference type="PROSITE" id="PS50181">
    <property type="entry name" value="FBOX"/>
    <property type="match status" value="1"/>
</dbReference>
<evidence type="ECO:0000313" key="2">
    <source>
        <dbReference type="EMBL" id="KAJ8560099.1"/>
    </source>
</evidence>
<protein>
    <recommendedName>
        <fullName evidence="1">F-box domain-containing protein</fullName>
    </recommendedName>
</protein>
<dbReference type="SUPFAM" id="SSF81383">
    <property type="entry name" value="F-box domain"/>
    <property type="match status" value="1"/>
</dbReference>
<dbReference type="EMBL" id="JAJAGQ010000006">
    <property type="protein sequence ID" value="KAJ8560099.1"/>
    <property type="molecule type" value="Genomic_DNA"/>
</dbReference>
<dbReference type="InterPro" id="IPR036047">
    <property type="entry name" value="F-box-like_dom_sf"/>
</dbReference>
<dbReference type="PANTHER" id="PTHR34145">
    <property type="entry name" value="OS02G0105600 PROTEIN"/>
    <property type="match status" value="1"/>
</dbReference>
<evidence type="ECO:0000313" key="3">
    <source>
        <dbReference type="Proteomes" id="UP001152561"/>
    </source>
</evidence>
<dbReference type="OrthoDB" id="1534647at2759"/>
<dbReference type="Gene3D" id="1.20.1280.50">
    <property type="match status" value="1"/>
</dbReference>
<dbReference type="AlphaFoldDB" id="A0A9Q1RJV0"/>
<feature type="domain" description="F-box" evidence="1">
    <location>
        <begin position="4"/>
        <end position="57"/>
    </location>
</feature>
<dbReference type="InterPro" id="IPR053772">
    <property type="entry name" value="At1g61320/At1g61330-like"/>
</dbReference>
<dbReference type="Pfam" id="PF00646">
    <property type="entry name" value="F-box"/>
    <property type="match status" value="1"/>
</dbReference>
<dbReference type="PANTHER" id="PTHR34145:SF51">
    <property type="entry name" value="FBD DOMAIN-CONTAINING PROTEIN"/>
    <property type="match status" value="1"/>
</dbReference>
<dbReference type="Proteomes" id="UP001152561">
    <property type="component" value="Unassembled WGS sequence"/>
</dbReference>
<organism evidence="2 3">
    <name type="scientific">Anisodus acutangulus</name>
    <dbReference type="NCBI Taxonomy" id="402998"/>
    <lineage>
        <taxon>Eukaryota</taxon>
        <taxon>Viridiplantae</taxon>
        <taxon>Streptophyta</taxon>
        <taxon>Embryophyta</taxon>
        <taxon>Tracheophyta</taxon>
        <taxon>Spermatophyta</taxon>
        <taxon>Magnoliopsida</taxon>
        <taxon>eudicotyledons</taxon>
        <taxon>Gunneridae</taxon>
        <taxon>Pentapetalae</taxon>
        <taxon>asterids</taxon>
        <taxon>lamiids</taxon>
        <taxon>Solanales</taxon>
        <taxon>Solanaceae</taxon>
        <taxon>Solanoideae</taxon>
        <taxon>Hyoscyameae</taxon>
        <taxon>Anisodus</taxon>
    </lineage>
</organism>
<reference evidence="3" key="1">
    <citation type="journal article" date="2023" name="Proc. Natl. Acad. Sci. U.S.A.">
        <title>Genomic and structural basis for evolution of tropane alkaloid biosynthesis.</title>
        <authorList>
            <person name="Wanga Y.-J."/>
            <person name="Taina T."/>
            <person name="Yua J.-Y."/>
            <person name="Lia J."/>
            <person name="Xua B."/>
            <person name="Chenc J."/>
            <person name="D'Auriad J.C."/>
            <person name="Huanga J.-P."/>
            <person name="Huanga S.-X."/>
        </authorList>
    </citation>
    <scope>NUCLEOTIDE SEQUENCE [LARGE SCALE GENOMIC DNA]</scope>
    <source>
        <strain evidence="3">cv. KIB-2019</strain>
    </source>
</reference>
<comment type="caution">
    <text evidence="2">The sequence shown here is derived from an EMBL/GenBank/DDBJ whole genome shotgun (WGS) entry which is preliminary data.</text>
</comment>
<accession>A0A9Q1RJV0</accession>
<dbReference type="InterPro" id="IPR001810">
    <property type="entry name" value="F-box_dom"/>
</dbReference>
<keyword evidence="3" id="KW-1185">Reference proteome</keyword>
<gene>
    <name evidence="2" type="ORF">K7X08_004157</name>
</gene>
<evidence type="ECO:0000259" key="1">
    <source>
        <dbReference type="PROSITE" id="PS50181"/>
    </source>
</evidence>
<sequence>MKGSDQISKLPESILEHILSFLVVKESAKTSILSKAWNSAWTSLSCLDFGDKFFVKSKNIVVDQILATGLKQKILIRRFMLLPDYWSKTLDTLWYSKLTKSLGNFSHSKAIELCCNSDTVLVIPIDMRENLLPPLYGAKHLHIICKYPSYSVVDFVDSLLWISPQLDTLSFKKPRSSNNLKFIYRDTADEDEKPCCPSLHLKCWRHNLKEVELQKFTFAELEELRNYFLTNADILQIVEVPLECSL</sequence>
<proteinExistence type="predicted"/>